<dbReference type="EMBL" id="LR796697">
    <property type="protein sequence ID" value="CAB4160447.1"/>
    <property type="molecule type" value="Genomic_DNA"/>
</dbReference>
<accession>A0A6J5NNF8</accession>
<proteinExistence type="predicted"/>
<reference evidence="2" key="1">
    <citation type="submission" date="2020-04" db="EMBL/GenBank/DDBJ databases">
        <authorList>
            <person name="Chiriac C."/>
            <person name="Salcher M."/>
            <person name="Ghai R."/>
            <person name="Kavagutti S V."/>
        </authorList>
    </citation>
    <scope>NUCLEOTIDE SEQUENCE</scope>
</reference>
<sequence>MKSFLQQIEEAFEAVDKTDEIIDDLANHVNHLPNEDLELDEISTSGAAGSYMTPNAFAKAGDDTVEVLGMKRVKNVREGVNTPPSYRPGEYQRPESAEEEYMDKFPFADDDANWQHAKFKYPTEPMLSSYNRYSDRPAHVSSKMHVEYDWSGVKNKTDKNVYETMDAKYEQLIESYRNFKKGDDKPSSKVKRTIQEIAMKLREIETLVEYNSRLKTESGVTSSHYGPSTTKALNKISERLIKISERVRALGE</sequence>
<feature type="region of interest" description="Disordered" evidence="1">
    <location>
        <begin position="79"/>
        <end position="98"/>
    </location>
</feature>
<evidence type="ECO:0000256" key="1">
    <source>
        <dbReference type="SAM" id="MobiDB-lite"/>
    </source>
</evidence>
<protein>
    <submittedName>
        <fullName evidence="2">Uncharacterized protein</fullName>
    </submittedName>
</protein>
<gene>
    <name evidence="2" type="ORF">UFOVP723_186</name>
</gene>
<organism evidence="2">
    <name type="scientific">uncultured Caudovirales phage</name>
    <dbReference type="NCBI Taxonomy" id="2100421"/>
    <lineage>
        <taxon>Viruses</taxon>
        <taxon>Duplodnaviria</taxon>
        <taxon>Heunggongvirae</taxon>
        <taxon>Uroviricota</taxon>
        <taxon>Caudoviricetes</taxon>
        <taxon>Peduoviridae</taxon>
        <taxon>Maltschvirus</taxon>
        <taxon>Maltschvirus maltsch</taxon>
    </lineage>
</organism>
<evidence type="ECO:0000313" key="2">
    <source>
        <dbReference type="EMBL" id="CAB4160447.1"/>
    </source>
</evidence>
<name>A0A6J5NNF8_9CAUD</name>